<proteinExistence type="predicted"/>
<keyword evidence="1" id="KW-1185">Reference proteome</keyword>
<sequence>MADFLEFDSVEDADRMIDSCSFQSSQFDIFTHDYREYSDQLEKNVEGPSGCGCGEEKAECCEKKIEKKVLVNVTRLLQKAQKSLLKIKAKLGDELNISEDLIAEILDVQRQLGAFVRSEKSEFASTTLDLPDFDVDDMELLLGEALPQQSMMDILRKARSSDADKVAELLNKADILLIESDHIIETVSGYTF</sequence>
<reference evidence="2" key="1">
    <citation type="submission" date="2024-02" db="UniProtKB">
        <authorList>
            <consortium name="WormBaseParasite"/>
        </authorList>
    </citation>
    <scope>IDENTIFICATION</scope>
</reference>
<accession>A0AAF3EEU6</accession>
<name>A0AAF3EEU6_9BILA</name>
<dbReference type="AlphaFoldDB" id="A0AAF3EEU6"/>
<evidence type="ECO:0000313" key="1">
    <source>
        <dbReference type="Proteomes" id="UP000887575"/>
    </source>
</evidence>
<protein>
    <submittedName>
        <fullName evidence="2">Uncharacterized protein</fullName>
    </submittedName>
</protein>
<organism evidence="1 2">
    <name type="scientific">Mesorhabditis belari</name>
    <dbReference type="NCBI Taxonomy" id="2138241"/>
    <lineage>
        <taxon>Eukaryota</taxon>
        <taxon>Metazoa</taxon>
        <taxon>Ecdysozoa</taxon>
        <taxon>Nematoda</taxon>
        <taxon>Chromadorea</taxon>
        <taxon>Rhabditida</taxon>
        <taxon>Rhabditina</taxon>
        <taxon>Rhabditomorpha</taxon>
        <taxon>Rhabditoidea</taxon>
        <taxon>Rhabditidae</taxon>
        <taxon>Mesorhabditinae</taxon>
        <taxon>Mesorhabditis</taxon>
    </lineage>
</organism>
<dbReference type="Proteomes" id="UP000887575">
    <property type="component" value="Unassembled WGS sequence"/>
</dbReference>
<dbReference type="WBParaSite" id="MBELARI_LOCUS12479">
    <property type="protein sequence ID" value="MBELARI_LOCUS12479"/>
    <property type="gene ID" value="MBELARI_LOCUS12479"/>
</dbReference>
<evidence type="ECO:0000313" key="2">
    <source>
        <dbReference type="WBParaSite" id="MBELARI_LOCUS12479"/>
    </source>
</evidence>